<evidence type="ECO:0000313" key="1">
    <source>
        <dbReference type="EMBL" id="KKQ89585.1"/>
    </source>
</evidence>
<evidence type="ECO:0000313" key="2">
    <source>
        <dbReference type="Proteomes" id="UP000034893"/>
    </source>
</evidence>
<accession>A0A0G0LNQ7</accession>
<sequence length="82" mass="8956">MIDTMVATGIEDQALFAIVCEGLSIGPELKQLAIDDAKDAPLEHRVFAAAGMLIEQEILSKHPEVKKESDVRMGMAYIARSQ</sequence>
<organism evidence="1 2">
    <name type="scientific">Candidatus Curtissbacteria bacterium GW2011_GWC2_38_9</name>
    <dbReference type="NCBI Taxonomy" id="1618414"/>
    <lineage>
        <taxon>Bacteria</taxon>
        <taxon>Candidatus Curtissiibacteriota</taxon>
    </lineage>
</organism>
<dbReference type="EMBL" id="LBVP01000011">
    <property type="protein sequence ID" value="KKQ89585.1"/>
    <property type="molecule type" value="Genomic_DNA"/>
</dbReference>
<name>A0A0G0LNQ7_9BACT</name>
<proteinExistence type="predicted"/>
<dbReference type="Proteomes" id="UP000034893">
    <property type="component" value="Unassembled WGS sequence"/>
</dbReference>
<comment type="caution">
    <text evidence="1">The sequence shown here is derived from an EMBL/GenBank/DDBJ whole genome shotgun (WGS) entry which is preliminary data.</text>
</comment>
<protein>
    <submittedName>
        <fullName evidence="1">Uncharacterized protein</fullName>
    </submittedName>
</protein>
<gene>
    <name evidence="1" type="ORF">UT12_C0011G0041</name>
</gene>
<dbReference type="AlphaFoldDB" id="A0A0G0LNQ7"/>
<reference evidence="1 2" key="1">
    <citation type="journal article" date="2015" name="Nature">
        <title>rRNA introns, odd ribosomes, and small enigmatic genomes across a large radiation of phyla.</title>
        <authorList>
            <person name="Brown C.T."/>
            <person name="Hug L.A."/>
            <person name="Thomas B.C."/>
            <person name="Sharon I."/>
            <person name="Castelle C.J."/>
            <person name="Singh A."/>
            <person name="Wilkins M.J."/>
            <person name="Williams K.H."/>
            <person name="Banfield J.F."/>
        </authorList>
    </citation>
    <scope>NUCLEOTIDE SEQUENCE [LARGE SCALE GENOMIC DNA]</scope>
</reference>